<dbReference type="PANTHER" id="PTHR11675:SF68">
    <property type="entry name" value="N-ACETYLGALACTOSAMINYLTRANSFERASE 7"/>
    <property type="match status" value="1"/>
</dbReference>
<dbReference type="PANTHER" id="PTHR11675">
    <property type="entry name" value="N-ACETYLGALACTOSAMINYLTRANSFERASE"/>
    <property type="match status" value="1"/>
</dbReference>
<keyword evidence="7" id="KW-1015">Disulfide bond</keyword>
<evidence type="ECO:0000256" key="3">
    <source>
        <dbReference type="ARBA" id="ARBA00022676"/>
    </source>
</evidence>
<comment type="cofactor">
    <cofactor evidence="1">
        <name>Mn(2+)</name>
        <dbReference type="ChEBI" id="CHEBI:29035"/>
    </cofactor>
</comment>
<dbReference type="PROSITE" id="PS50231">
    <property type="entry name" value="RICIN_B_LECTIN"/>
    <property type="match status" value="5"/>
</dbReference>
<name>R4YZ99_9ACTN</name>
<feature type="domain" description="Ricin B lectin" evidence="9">
    <location>
        <begin position="443"/>
        <end position="574"/>
    </location>
</feature>
<comment type="pathway">
    <text evidence="2">Protein modification; protein glycosylation.</text>
</comment>
<dbReference type="GO" id="GO:0030246">
    <property type="term" value="F:carbohydrate binding"/>
    <property type="evidence" value="ECO:0007669"/>
    <property type="project" value="UniProtKB-KW"/>
</dbReference>
<reference evidence="10 11" key="1">
    <citation type="journal article" date="2013" name="ISME J.">
        <title>Metabolic model for the filamentous 'Candidatus Microthrix parvicella' based on genomic and metagenomic analyses.</title>
        <authorList>
            <person name="Jon McIlroy S."/>
            <person name="Kristiansen R."/>
            <person name="Albertsen M."/>
            <person name="Michael Karst S."/>
            <person name="Rossetti S."/>
            <person name="Lund Nielsen J."/>
            <person name="Tandoi V."/>
            <person name="James Seviour R."/>
            <person name="Nielsen P.H."/>
        </authorList>
    </citation>
    <scope>NUCLEOTIDE SEQUENCE [LARGE SCALE GENOMIC DNA]</scope>
    <source>
        <strain evidence="10 11">RN1</strain>
    </source>
</reference>
<organism evidence="10 11">
    <name type="scientific">Candidatus Neomicrothrix parvicella RN1</name>
    <dbReference type="NCBI Taxonomy" id="1229780"/>
    <lineage>
        <taxon>Bacteria</taxon>
        <taxon>Bacillati</taxon>
        <taxon>Actinomycetota</taxon>
        <taxon>Acidimicrobiia</taxon>
        <taxon>Acidimicrobiales</taxon>
        <taxon>Microthrixaceae</taxon>
        <taxon>Candidatus Neomicrothrix</taxon>
    </lineage>
</organism>
<gene>
    <name evidence="10" type="ORF">BN381_100203</name>
</gene>
<dbReference type="InterPro" id="IPR000772">
    <property type="entry name" value="Ricin_B_lectin"/>
</dbReference>
<dbReference type="Gene3D" id="2.80.10.50">
    <property type="match status" value="6"/>
</dbReference>
<dbReference type="EMBL" id="CANL01000002">
    <property type="protein sequence ID" value="CCM62316.1"/>
    <property type="molecule type" value="Genomic_DNA"/>
</dbReference>
<dbReference type="SUPFAM" id="SSF50370">
    <property type="entry name" value="Ricin B-like lectins"/>
    <property type="match status" value="5"/>
</dbReference>
<comment type="caution">
    <text evidence="10">The sequence shown here is derived from an EMBL/GenBank/DDBJ whole genome shotgun (WGS) entry which is preliminary data.</text>
</comment>
<sequence length="720" mass="76430">MDTCIQSGDGRQVLVLATCNSNQPGQAWSVDPADSPALVTPVQLRNNEHGDCLEPDGAVTEGRWMWTYECGGLDRPAQAFIHADTDEMVSLANPAMCLTRDGALMVRECASIYGAKEGRQLWTITELSQLQLSGSNCVRGNGNLQRLTLVGCATSVNNIDPAQQWSPEELGTTTSVLRQMRNLDSGSCADLRSGVNAIAWPCSGADREIQGVLLAKVGNEYEVRTAANPGQCLDVQSNGNENAAVRPINCNYGPFQRWTLSEDGQLKTSSPGGRCLQGGLDNAPLAMRTCNPDGGSNAAQRWEFEDATDTRELRQIRNVESGSCLDVLGTVTQGQAFTGVPCSGEDRPNQAFVQLNNGAFASAASDTNLCIDGGGANGNEMLPWGCKNPAQNHEWRVNGSLFRQGNSGRCAELNPGSNRSSVQPCDSSRPYQAWAVEDVSGTASSTLQFRNADNGCLDIAGATRAGYSNNDRLVVMPCLGSARTNQSFRLMSNGMIRSTGTPGQCLDAAGTSGPLLWTCADNNINQRWKLDGGRIMNVTAAGQPRNGCIQGGPDGAQAILAACSGASNQQWVAEAHGLNKRPDAVGRLRTSGDNLCLETEGLQGNQSQRIRGGPCVASGKTEQRFVRLNTGQFRPVAQLGFCMNANGNGNDAVPNTIACPIGSTNTALEWVIDSNGWLSSANSQLCIEAPGSGWLARQRACAVDPIKANQQWVFEAGTGL</sequence>
<evidence type="ECO:0000256" key="7">
    <source>
        <dbReference type="ARBA" id="ARBA00023157"/>
    </source>
</evidence>
<evidence type="ECO:0000256" key="6">
    <source>
        <dbReference type="ARBA" id="ARBA00022734"/>
    </source>
</evidence>
<keyword evidence="3" id="KW-0328">Glycosyltransferase</keyword>
<evidence type="ECO:0000256" key="4">
    <source>
        <dbReference type="ARBA" id="ARBA00022679"/>
    </source>
</evidence>
<keyword evidence="11" id="KW-1185">Reference proteome</keyword>
<keyword evidence="4" id="KW-0808">Transferase</keyword>
<dbReference type="Proteomes" id="UP000018291">
    <property type="component" value="Unassembled WGS sequence"/>
</dbReference>
<evidence type="ECO:0000256" key="5">
    <source>
        <dbReference type="ARBA" id="ARBA00022723"/>
    </source>
</evidence>
<dbReference type="Pfam" id="PF00652">
    <property type="entry name" value="Ricin_B_lectin"/>
    <property type="match status" value="5"/>
</dbReference>
<feature type="domain" description="Ricin B lectin" evidence="9">
    <location>
        <begin position="174"/>
        <end position="305"/>
    </location>
</feature>
<protein>
    <recommendedName>
        <fullName evidence="9">Ricin B lectin domain-containing protein</fullName>
    </recommendedName>
</protein>
<dbReference type="GO" id="GO:0006493">
    <property type="term" value="P:protein O-linked glycosylation"/>
    <property type="evidence" value="ECO:0007669"/>
    <property type="project" value="TreeGrafter"/>
</dbReference>
<dbReference type="GO" id="GO:0004653">
    <property type="term" value="F:polypeptide N-acetylgalactosaminyltransferase activity"/>
    <property type="evidence" value="ECO:0007669"/>
    <property type="project" value="TreeGrafter"/>
</dbReference>
<keyword evidence="8" id="KW-0464">Manganese</keyword>
<dbReference type="GO" id="GO:0046872">
    <property type="term" value="F:metal ion binding"/>
    <property type="evidence" value="ECO:0007669"/>
    <property type="project" value="UniProtKB-KW"/>
</dbReference>
<evidence type="ECO:0000313" key="10">
    <source>
        <dbReference type="EMBL" id="CCM62316.1"/>
    </source>
</evidence>
<evidence type="ECO:0000313" key="11">
    <source>
        <dbReference type="Proteomes" id="UP000018291"/>
    </source>
</evidence>
<dbReference type="OrthoDB" id="3534750at2"/>
<proteinExistence type="predicted"/>
<evidence type="ECO:0000256" key="1">
    <source>
        <dbReference type="ARBA" id="ARBA00001936"/>
    </source>
</evidence>
<dbReference type="STRING" id="1229780.BN381_100203"/>
<dbReference type="SMART" id="SM00458">
    <property type="entry name" value="RICIN"/>
    <property type="match status" value="5"/>
</dbReference>
<accession>R4YZ99</accession>
<dbReference type="AlphaFoldDB" id="R4YZ99"/>
<keyword evidence="5" id="KW-0479">Metal-binding</keyword>
<dbReference type="CDD" id="cd00161">
    <property type="entry name" value="beta-trefoil_Ricin-like"/>
    <property type="match status" value="2"/>
</dbReference>
<dbReference type="InterPro" id="IPR035992">
    <property type="entry name" value="Ricin_B-like_lectins"/>
</dbReference>
<feature type="domain" description="Ricin B lectin" evidence="9">
    <location>
        <begin position="40"/>
        <end position="168"/>
    </location>
</feature>
<feature type="domain" description="Ricin B lectin" evidence="9">
    <location>
        <begin position="585"/>
        <end position="715"/>
    </location>
</feature>
<feature type="domain" description="Ricin B lectin" evidence="9">
    <location>
        <begin position="310"/>
        <end position="437"/>
    </location>
</feature>
<evidence type="ECO:0000259" key="9">
    <source>
        <dbReference type="SMART" id="SM00458"/>
    </source>
</evidence>
<dbReference type="HOGENOM" id="CLU_383896_0_0_11"/>
<evidence type="ECO:0000256" key="8">
    <source>
        <dbReference type="ARBA" id="ARBA00023211"/>
    </source>
</evidence>
<evidence type="ECO:0000256" key="2">
    <source>
        <dbReference type="ARBA" id="ARBA00004922"/>
    </source>
</evidence>
<keyword evidence="6" id="KW-0430">Lectin</keyword>